<keyword evidence="2" id="KW-1185">Reference proteome</keyword>
<proteinExistence type="predicted"/>
<name>A0ACA9QBV7_9GLOM</name>
<feature type="non-terminal residue" evidence="1">
    <location>
        <position position="81"/>
    </location>
</feature>
<dbReference type="Proteomes" id="UP000789920">
    <property type="component" value="Unassembled WGS sequence"/>
</dbReference>
<protein>
    <submittedName>
        <fullName evidence="1">35264_t:CDS:1</fullName>
    </submittedName>
</protein>
<sequence length="81" mass="9780">MPTPSISSYEKDYESMHGEEYELIYEEEYEPMYKEEHEPMYEEEHEPMYEKVYELELQLDESEVSESSQVQKLNSSNSTHT</sequence>
<evidence type="ECO:0000313" key="2">
    <source>
        <dbReference type="Proteomes" id="UP000789920"/>
    </source>
</evidence>
<accession>A0ACA9QBV7</accession>
<evidence type="ECO:0000313" key="1">
    <source>
        <dbReference type="EMBL" id="CAG8738855.1"/>
    </source>
</evidence>
<organism evidence="1 2">
    <name type="scientific">Racocetra persica</name>
    <dbReference type="NCBI Taxonomy" id="160502"/>
    <lineage>
        <taxon>Eukaryota</taxon>
        <taxon>Fungi</taxon>
        <taxon>Fungi incertae sedis</taxon>
        <taxon>Mucoromycota</taxon>
        <taxon>Glomeromycotina</taxon>
        <taxon>Glomeromycetes</taxon>
        <taxon>Diversisporales</taxon>
        <taxon>Gigasporaceae</taxon>
        <taxon>Racocetra</taxon>
    </lineage>
</organism>
<comment type="caution">
    <text evidence="1">The sequence shown here is derived from an EMBL/GenBank/DDBJ whole genome shotgun (WGS) entry which is preliminary data.</text>
</comment>
<gene>
    <name evidence="1" type="ORF">RPERSI_LOCUS12947</name>
</gene>
<dbReference type="EMBL" id="CAJVQC010028197">
    <property type="protein sequence ID" value="CAG8738855.1"/>
    <property type="molecule type" value="Genomic_DNA"/>
</dbReference>
<reference evidence="1" key="1">
    <citation type="submission" date="2021-06" db="EMBL/GenBank/DDBJ databases">
        <authorList>
            <person name="Kallberg Y."/>
            <person name="Tangrot J."/>
            <person name="Rosling A."/>
        </authorList>
    </citation>
    <scope>NUCLEOTIDE SEQUENCE</scope>
    <source>
        <strain evidence="1">MA461A</strain>
    </source>
</reference>